<dbReference type="SFLD" id="SFLDG01060">
    <property type="entry name" value="BATS_domain_containing"/>
    <property type="match status" value="1"/>
</dbReference>
<dbReference type="SMART" id="SM00729">
    <property type="entry name" value="Elp3"/>
    <property type="match status" value="1"/>
</dbReference>
<evidence type="ECO:0000313" key="9">
    <source>
        <dbReference type="EMBL" id="RGD86507.1"/>
    </source>
</evidence>
<dbReference type="GO" id="GO:0016740">
    <property type="term" value="F:transferase activity"/>
    <property type="evidence" value="ECO:0007669"/>
    <property type="project" value="TreeGrafter"/>
</dbReference>
<sequence>MSNIDLINKLHQEGALDFDEFKRLLKTFDQNDFDYAKKIAAKITEQIFKNKIYIRGLIEISSYCKNDCYYCGLRRSNKLALRYRLNLEEILLCCKEGYRLGFRTFVLQGGEDEYYQDERMVEIIEKIKELYPDCAITLSLGEKSKETYQKYFNAGADRYLLRHETYNREHYYQLHPHEMSFDNRIDCLLNLKAIGFQTGCGFMVGSYHQDIDCLVNDLLFIKELKPEMVGIGPYLVHQNTPFKNQPNGDLKLTLFLLSLIRIMTKDVLLPATTALATLDSNGRLEGINHGCNVVMPNLSPQEVRKKYSLYDGKAASGQEASEGLKELIDTLKTAGYEVVYERGDYCKFDYEG</sequence>
<comment type="cofactor">
    <cofactor evidence="5">
        <name>[4Fe-4S] cluster</name>
        <dbReference type="ChEBI" id="CHEBI:49883"/>
    </cofactor>
    <text evidence="5">Binds 1 [4Fe-4S] cluster. The cluster is coordinated with 3 cysteines and an exchangeable S-adenosyl-L-methionine.</text>
</comment>
<dbReference type="PROSITE" id="PS51918">
    <property type="entry name" value="RADICAL_SAM"/>
    <property type="match status" value="1"/>
</dbReference>
<dbReference type="Proteomes" id="UP000261032">
    <property type="component" value="Unassembled WGS sequence"/>
</dbReference>
<evidence type="ECO:0000256" key="5">
    <source>
        <dbReference type="PIRSR" id="PIRSR004762-1"/>
    </source>
</evidence>
<protein>
    <submittedName>
        <fullName evidence="9">[FeFe] hydrogenase H-cluster radical SAM maturase HydE</fullName>
    </submittedName>
</protein>
<name>A0A3E3ALC0_9FIRM</name>
<evidence type="ECO:0000256" key="1">
    <source>
        <dbReference type="ARBA" id="ARBA00022691"/>
    </source>
</evidence>
<organism evidence="9 10">
    <name type="scientific">Thomasclavelia ramosa</name>
    <dbReference type="NCBI Taxonomy" id="1547"/>
    <lineage>
        <taxon>Bacteria</taxon>
        <taxon>Bacillati</taxon>
        <taxon>Bacillota</taxon>
        <taxon>Erysipelotrichia</taxon>
        <taxon>Erysipelotrichales</taxon>
        <taxon>Coprobacillaceae</taxon>
        <taxon>Thomasclavelia</taxon>
    </lineage>
</organism>
<gene>
    <name evidence="9" type="primary">hydE</name>
    <name evidence="9" type="ORF">DXB93_04900</name>
    <name evidence="8" type="ORF">PM738_09340</name>
</gene>
<evidence type="ECO:0000313" key="8">
    <source>
        <dbReference type="EMBL" id="MDB7084002.1"/>
    </source>
</evidence>
<dbReference type="CDD" id="cd01335">
    <property type="entry name" value="Radical_SAM"/>
    <property type="match status" value="1"/>
</dbReference>
<dbReference type="PIRSF" id="PIRSF004762">
    <property type="entry name" value="CHP00423"/>
    <property type="match status" value="1"/>
</dbReference>
<dbReference type="Proteomes" id="UP001211987">
    <property type="component" value="Unassembled WGS sequence"/>
</dbReference>
<dbReference type="SUPFAM" id="SSF102114">
    <property type="entry name" value="Radical SAM enzymes"/>
    <property type="match status" value="1"/>
</dbReference>
<feature type="domain" description="Radical SAM core" evidence="7">
    <location>
        <begin position="50"/>
        <end position="272"/>
    </location>
</feature>
<keyword evidence="1 5" id="KW-0949">S-adenosyl-L-methionine</keyword>
<dbReference type="GO" id="GO:0046872">
    <property type="term" value="F:metal ion binding"/>
    <property type="evidence" value="ECO:0007669"/>
    <property type="project" value="UniProtKB-KW"/>
</dbReference>
<dbReference type="EMBL" id="QUSL01000005">
    <property type="protein sequence ID" value="RGD86507.1"/>
    <property type="molecule type" value="Genomic_DNA"/>
</dbReference>
<dbReference type="Gene3D" id="3.20.20.70">
    <property type="entry name" value="Aldolase class I"/>
    <property type="match status" value="1"/>
</dbReference>
<dbReference type="InterPro" id="IPR006638">
    <property type="entry name" value="Elp3/MiaA/NifB-like_rSAM"/>
</dbReference>
<feature type="binding site" evidence="6">
    <location>
        <position position="235"/>
    </location>
    <ligand>
        <name>(3R)-3-methyl-D-ornithine</name>
        <dbReference type="ChEBI" id="CHEBI:64642"/>
    </ligand>
</feature>
<dbReference type="Pfam" id="PF04055">
    <property type="entry name" value="Radical_SAM"/>
    <property type="match status" value="1"/>
</dbReference>
<keyword evidence="4 5" id="KW-0411">Iron-sulfur</keyword>
<evidence type="ECO:0000256" key="4">
    <source>
        <dbReference type="ARBA" id="ARBA00023014"/>
    </source>
</evidence>
<keyword evidence="2" id="KW-0479">Metal-binding</keyword>
<dbReference type="InterPro" id="IPR034422">
    <property type="entry name" value="HydE/PylB-like"/>
</dbReference>
<feature type="binding site" evidence="6">
    <location>
        <position position="139"/>
    </location>
    <ligand>
        <name>(3R)-3-methyl-D-ornithine</name>
        <dbReference type="ChEBI" id="CHEBI:64642"/>
    </ligand>
</feature>
<feature type="binding site" evidence="6">
    <location>
        <position position="164"/>
    </location>
    <ligand>
        <name>S-adenosyl-L-methionine</name>
        <dbReference type="ChEBI" id="CHEBI:59789"/>
    </ligand>
</feature>
<feature type="binding site" evidence="5">
    <location>
        <position position="71"/>
    </location>
    <ligand>
        <name>[4Fe-4S] cluster</name>
        <dbReference type="ChEBI" id="CHEBI:49883"/>
        <note>4Fe-4S-S-AdoMet</note>
    </ligand>
</feature>
<reference evidence="9 10" key="1">
    <citation type="submission" date="2018-08" db="EMBL/GenBank/DDBJ databases">
        <title>A genome reference for cultivated species of the human gut microbiota.</title>
        <authorList>
            <person name="Zou Y."/>
            <person name="Xue W."/>
            <person name="Luo G."/>
        </authorList>
    </citation>
    <scope>NUCLEOTIDE SEQUENCE [LARGE SCALE GENOMIC DNA]</scope>
    <source>
        <strain evidence="9 10">OM06-4</strain>
    </source>
</reference>
<proteinExistence type="predicted"/>
<dbReference type="RefSeq" id="WP_003537448.1">
    <property type="nucleotide sequence ID" value="NZ_AP031443.1"/>
</dbReference>
<evidence type="ECO:0000256" key="6">
    <source>
        <dbReference type="PIRSR" id="PIRSR004762-2"/>
    </source>
</evidence>
<evidence type="ECO:0000256" key="3">
    <source>
        <dbReference type="ARBA" id="ARBA00023004"/>
    </source>
</evidence>
<evidence type="ECO:0000259" key="7">
    <source>
        <dbReference type="PROSITE" id="PS51918"/>
    </source>
</evidence>
<feature type="binding site" evidence="6">
    <location>
        <position position="184"/>
    </location>
    <ligand>
        <name>S-adenosyl-L-methionine</name>
        <dbReference type="ChEBI" id="CHEBI:59789"/>
    </ligand>
</feature>
<dbReference type="GO" id="GO:0051539">
    <property type="term" value="F:4 iron, 4 sulfur cluster binding"/>
    <property type="evidence" value="ECO:0007669"/>
    <property type="project" value="UniProtKB-KW"/>
</dbReference>
<dbReference type="SFLD" id="SFLDG01280">
    <property type="entry name" value="HydE/PylB-like"/>
    <property type="match status" value="1"/>
</dbReference>
<dbReference type="SFLD" id="SFLDS00029">
    <property type="entry name" value="Radical_SAM"/>
    <property type="match status" value="1"/>
</dbReference>
<dbReference type="InterPro" id="IPR024021">
    <property type="entry name" value="FeFe-hyd_HydE_rSAM"/>
</dbReference>
<evidence type="ECO:0000256" key="2">
    <source>
        <dbReference type="ARBA" id="ARBA00022723"/>
    </source>
</evidence>
<reference evidence="8" key="2">
    <citation type="submission" date="2023-01" db="EMBL/GenBank/DDBJ databases">
        <title>Human gut microbiome strain richness.</title>
        <authorList>
            <person name="Chen-Liaw A."/>
        </authorList>
    </citation>
    <scope>NUCLEOTIDE SEQUENCE</scope>
    <source>
        <strain evidence="8">1001217st2_G6_1001217B_191108</strain>
    </source>
</reference>
<dbReference type="InterPro" id="IPR007197">
    <property type="entry name" value="rSAM"/>
</dbReference>
<accession>A0A3E3ALC0</accession>
<dbReference type="PANTHER" id="PTHR43726">
    <property type="entry name" value="3-METHYLORNITHINE SYNTHASE"/>
    <property type="match status" value="1"/>
</dbReference>
<dbReference type="PANTHER" id="PTHR43726:SF1">
    <property type="entry name" value="BIOTIN SYNTHASE"/>
    <property type="match status" value="1"/>
</dbReference>
<dbReference type="NCBIfam" id="TIGR03956">
    <property type="entry name" value="rSAM_HydE"/>
    <property type="match status" value="1"/>
</dbReference>
<dbReference type="AlphaFoldDB" id="A0A3E3ALC0"/>
<dbReference type="EMBL" id="JAQLKE010000013">
    <property type="protein sequence ID" value="MDB7084002.1"/>
    <property type="molecule type" value="Genomic_DNA"/>
</dbReference>
<evidence type="ECO:0000313" key="10">
    <source>
        <dbReference type="Proteomes" id="UP000261032"/>
    </source>
</evidence>
<keyword evidence="3 5" id="KW-0408">Iron</keyword>
<feature type="binding site" evidence="5">
    <location>
        <position position="68"/>
    </location>
    <ligand>
        <name>[4Fe-4S] cluster</name>
        <dbReference type="ChEBI" id="CHEBI:49883"/>
        <note>4Fe-4S-S-AdoMet</note>
    </ligand>
</feature>
<dbReference type="InterPro" id="IPR013785">
    <property type="entry name" value="Aldolase_TIM"/>
</dbReference>
<dbReference type="SFLD" id="SFLDF00348">
    <property type="entry name" value="FeFe_hydrogenase_maturase_(Hyd"/>
    <property type="match status" value="1"/>
</dbReference>
<feature type="binding site" evidence="5">
    <location>
        <position position="64"/>
    </location>
    <ligand>
        <name>[4Fe-4S] cluster</name>
        <dbReference type="ChEBI" id="CHEBI:49883"/>
        <note>4Fe-4S-S-AdoMet</note>
    </ligand>
</feature>
<keyword evidence="5" id="KW-0004">4Fe-4S</keyword>
<dbReference type="InterPro" id="IPR058240">
    <property type="entry name" value="rSAM_sf"/>
</dbReference>
<comment type="caution">
    <text evidence="9">The sequence shown here is derived from an EMBL/GenBank/DDBJ whole genome shotgun (WGS) entry which is preliminary data.</text>
</comment>